<dbReference type="Proteomes" id="UP000031843">
    <property type="component" value="Chromosome secondary"/>
</dbReference>
<dbReference type="AlphaFoldDB" id="A0A0C4YHE1"/>
<dbReference type="InterPro" id="IPR000847">
    <property type="entry name" value="LysR_HTH_N"/>
</dbReference>
<dbReference type="RefSeq" id="WP_043353862.1">
    <property type="nucleotide sequence ID" value="NZ_CP010537.1"/>
</dbReference>
<dbReference type="GO" id="GO:0003677">
    <property type="term" value="F:DNA binding"/>
    <property type="evidence" value="ECO:0007669"/>
    <property type="project" value="UniProtKB-KW"/>
</dbReference>
<dbReference type="InterPro" id="IPR005119">
    <property type="entry name" value="LysR_subst-bd"/>
</dbReference>
<evidence type="ECO:0000256" key="3">
    <source>
        <dbReference type="ARBA" id="ARBA00023125"/>
    </source>
</evidence>
<keyword evidence="4" id="KW-0804">Transcription</keyword>
<sequence>MGTFNRLHLIRQIDLFTLRLFLSAVEEQQIQRAALRENIAASTATKRIQDLEDIAGVKLLERGPKGVVPSPAGAVLVHYARRIFENVEDMGSEISAFTEGMRGKVVVASARSIIAPFLARELGDFARDFPMVELAVRELENAQILEAVSRSDADIGVFAMAHELELGGVDVTPYRRDRLVAVVPRSHALGAHETVTFDDLLPERVIPVDAMLGAFRVAAKRLGKEFAPAFSVRSAGTAISLVQAGLGVTVQPECLVSHQLFGDVSCIPLDEPWAVRTIHIATPRGRALSPVAAALMKQLLDRPGEQTPAQAQD</sequence>
<evidence type="ECO:0000256" key="4">
    <source>
        <dbReference type="ARBA" id="ARBA00023163"/>
    </source>
</evidence>
<dbReference type="SUPFAM" id="SSF53850">
    <property type="entry name" value="Periplasmic binding protein-like II"/>
    <property type="match status" value="1"/>
</dbReference>
<dbReference type="Gene3D" id="1.10.10.10">
    <property type="entry name" value="Winged helix-like DNA-binding domain superfamily/Winged helix DNA-binding domain"/>
    <property type="match status" value="1"/>
</dbReference>
<protein>
    <submittedName>
        <fullName evidence="6">Transcriptional regulator</fullName>
    </submittedName>
</protein>
<dbReference type="SUPFAM" id="SSF46785">
    <property type="entry name" value="Winged helix' DNA-binding domain"/>
    <property type="match status" value="1"/>
</dbReference>
<comment type="similarity">
    <text evidence="1">Belongs to the LysR transcriptional regulatory family.</text>
</comment>
<organism evidence="6 7">
    <name type="scientific">Cupriavidus basilensis</name>
    <dbReference type="NCBI Taxonomy" id="68895"/>
    <lineage>
        <taxon>Bacteria</taxon>
        <taxon>Pseudomonadati</taxon>
        <taxon>Pseudomonadota</taxon>
        <taxon>Betaproteobacteria</taxon>
        <taxon>Burkholderiales</taxon>
        <taxon>Burkholderiaceae</taxon>
        <taxon>Cupriavidus</taxon>
    </lineage>
</organism>
<name>A0A0C4YHE1_9BURK</name>
<dbReference type="Gene3D" id="3.40.190.290">
    <property type="match status" value="1"/>
</dbReference>
<dbReference type="KEGG" id="cbw:RR42_s0818"/>
<dbReference type="GO" id="GO:0005829">
    <property type="term" value="C:cytosol"/>
    <property type="evidence" value="ECO:0007669"/>
    <property type="project" value="TreeGrafter"/>
</dbReference>
<evidence type="ECO:0000313" key="7">
    <source>
        <dbReference type="Proteomes" id="UP000031843"/>
    </source>
</evidence>
<reference evidence="6 7" key="1">
    <citation type="journal article" date="2015" name="Genome Announc.">
        <title>Complete Genome Sequence of Cupriavidus basilensis 4G11, Isolated from the Oak Ridge Field Research Center Site.</title>
        <authorList>
            <person name="Ray J."/>
            <person name="Waters R.J."/>
            <person name="Skerker J.M."/>
            <person name="Kuehl J.V."/>
            <person name="Price M.N."/>
            <person name="Huang J."/>
            <person name="Chakraborty R."/>
            <person name="Arkin A.P."/>
            <person name="Deutschbauer A."/>
        </authorList>
    </citation>
    <scope>NUCLEOTIDE SEQUENCE [LARGE SCALE GENOMIC DNA]</scope>
    <source>
        <strain evidence="6">4G11</strain>
    </source>
</reference>
<keyword evidence="2" id="KW-0805">Transcription regulation</keyword>
<dbReference type="OrthoDB" id="63123at2"/>
<proteinExistence type="inferred from homology"/>
<dbReference type="InterPro" id="IPR036390">
    <property type="entry name" value="WH_DNA-bd_sf"/>
</dbReference>
<evidence type="ECO:0000313" key="6">
    <source>
        <dbReference type="EMBL" id="AJG22408.1"/>
    </source>
</evidence>
<dbReference type="InterPro" id="IPR036388">
    <property type="entry name" value="WH-like_DNA-bd_sf"/>
</dbReference>
<keyword evidence="7" id="KW-1185">Reference proteome</keyword>
<feature type="domain" description="HTH lysR-type" evidence="5">
    <location>
        <begin position="13"/>
        <end position="70"/>
    </location>
</feature>
<evidence type="ECO:0000259" key="5">
    <source>
        <dbReference type="PROSITE" id="PS50931"/>
    </source>
</evidence>
<dbReference type="EMBL" id="CP010537">
    <property type="protein sequence ID" value="AJG22408.1"/>
    <property type="molecule type" value="Genomic_DNA"/>
</dbReference>
<evidence type="ECO:0000256" key="1">
    <source>
        <dbReference type="ARBA" id="ARBA00009437"/>
    </source>
</evidence>
<dbReference type="Pfam" id="PF00126">
    <property type="entry name" value="HTH_1"/>
    <property type="match status" value="1"/>
</dbReference>
<dbReference type="GO" id="GO:0003700">
    <property type="term" value="F:DNA-binding transcription factor activity"/>
    <property type="evidence" value="ECO:0007669"/>
    <property type="project" value="InterPro"/>
</dbReference>
<accession>A0A0C4YHE1</accession>
<dbReference type="PANTHER" id="PTHR30419">
    <property type="entry name" value="HTH-TYPE TRANSCRIPTIONAL REGULATOR YBHD"/>
    <property type="match status" value="1"/>
</dbReference>
<dbReference type="Pfam" id="PF03466">
    <property type="entry name" value="LysR_substrate"/>
    <property type="match status" value="1"/>
</dbReference>
<dbReference type="STRING" id="68895.RR42_s0818"/>
<dbReference type="PROSITE" id="PS50931">
    <property type="entry name" value="HTH_LYSR"/>
    <property type="match status" value="1"/>
</dbReference>
<evidence type="ECO:0000256" key="2">
    <source>
        <dbReference type="ARBA" id="ARBA00023015"/>
    </source>
</evidence>
<dbReference type="PANTHER" id="PTHR30419:SF2">
    <property type="entry name" value="LYSR FAMILY TRANSCRIPTIONAL REGULATOR"/>
    <property type="match status" value="1"/>
</dbReference>
<gene>
    <name evidence="6" type="ORF">RR42_s0818</name>
</gene>
<dbReference type="InterPro" id="IPR050950">
    <property type="entry name" value="HTH-type_LysR_regulators"/>
</dbReference>
<keyword evidence="3" id="KW-0238">DNA-binding</keyword>